<evidence type="ECO:0000313" key="2">
    <source>
        <dbReference type="EMBL" id="MBQ0934061.1"/>
    </source>
</evidence>
<evidence type="ECO:0000256" key="1">
    <source>
        <dbReference type="SAM" id="SignalP"/>
    </source>
</evidence>
<protein>
    <recommendedName>
        <fullName evidence="4">C-type lysozyme inhibitor domain-containing protein</fullName>
    </recommendedName>
</protein>
<proteinExistence type="predicted"/>
<feature type="chain" id="PRO_5046346947" description="C-type lysozyme inhibitor domain-containing protein" evidence="1">
    <location>
        <begin position="25"/>
        <end position="106"/>
    </location>
</feature>
<sequence>MSCFGAAGLAVLLGLGLWSAGAQAGSARYQCEGGLILQADLTPRAGRVQAGQTWWAVKRLREPAVRYRDAKKTVTLAVTGRRATWQEGDGPLLNCELLLPEFVHKL</sequence>
<dbReference type="RefSeq" id="WP_210805575.1">
    <property type="nucleotide sequence ID" value="NZ_JAGQDG010000001.1"/>
</dbReference>
<dbReference type="EMBL" id="JAGQDG010000001">
    <property type="protein sequence ID" value="MBQ0934061.1"/>
    <property type="molecule type" value="Genomic_DNA"/>
</dbReference>
<accession>A0ABS5DSD5</accession>
<organism evidence="2 3">
    <name type="scientific">Ideonella paludis</name>
    <dbReference type="NCBI Taxonomy" id="1233411"/>
    <lineage>
        <taxon>Bacteria</taxon>
        <taxon>Pseudomonadati</taxon>
        <taxon>Pseudomonadota</taxon>
        <taxon>Betaproteobacteria</taxon>
        <taxon>Burkholderiales</taxon>
        <taxon>Sphaerotilaceae</taxon>
        <taxon>Ideonella</taxon>
    </lineage>
</organism>
<keyword evidence="1" id="KW-0732">Signal</keyword>
<gene>
    <name evidence="2" type="ORF">KAK11_01890</name>
</gene>
<evidence type="ECO:0008006" key="4">
    <source>
        <dbReference type="Google" id="ProtNLM"/>
    </source>
</evidence>
<feature type="signal peptide" evidence="1">
    <location>
        <begin position="1"/>
        <end position="24"/>
    </location>
</feature>
<keyword evidence="3" id="KW-1185">Reference proteome</keyword>
<evidence type="ECO:0000313" key="3">
    <source>
        <dbReference type="Proteomes" id="UP000672097"/>
    </source>
</evidence>
<comment type="caution">
    <text evidence="2">The sequence shown here is derived from an EMBL/GenBank/DDBJ whole genome shotgun (WGS) entry which is preliminary data.</text>
</comment>
<dbReference type="Proteomes" id="UP000672097">
    <property type="component" value="Unassembled WGS sequence"/>
</dbReference>
<name>A0ABS5DSD5_9BURK</name>
<reference evidence="2 3" key="1">
    <citation type="submission" date="2021-04" db="EMBL/GenBank/DDBJ databases">
        <title>The genome sequence of type strain Ideonella paludis KCTC 32238.</title>
        <authorList>
            <person name="Liu Y."/>
        </authorList>
    </citation>
    <scope>NUCLEOTIDE SEQUENCE [LARGE SCALE GENOMIC DNA]</scope>
    <source>
        <strain evidence="2 3">KCTC 32238</strain>
    </source>
</reference>